<dbReference type="AlphaFoldDB" id="A0A507QRQ4"/>
<accession>A0A507QRQ4</accession>
<keyword evidence="3" id="KW-1185">Reference proteome</keyword>
<feature type="compositionally biased region" description="Low complexity" evidence="1">
    <location>
        <begin position="36"/>
        <end position="52"/>
    </location>
</feature>
<feature type="region of interest" description="Disordered" evidence="1">
    <location>
        <begin position="1"/>
        <end position="56"/>
    </location>
</feature>
<sequence length="138" mass="15445">MPGIPLELDETWPTETTHTPRVSSSCQTQPVAEQLSKASQSATPSQTSTESPPSLPLMYENLVKHHQIFDQIMSNRDSCMEMRQDRHEQLKTALRSLDCHLSESGTIFRLCYAVYGAKWHLGVPLSIVAHGLLENLAE</sequence>
<comment type="caution">
    <text evidence="2">The sequence shown here is derived from an EMBL/GenBank/DDBJ whole genome shotgun (WGS) entry which is preliminary data.</text>
</comment>
<dbReference type="EMBL" id="VIFY01000141">
    <property type="protein sequence ID" value="TQB69690.1"/>
    <property type="molecule type" value="Genomic_DNA"/>
</dbReference>
<organism evidence="2 3">
    <name type="scientific">Monascus purpureus</name>
    <name type="common">Red mold</name>
    <name type="synonym">Monascus anka</name>
    <dbReference type="NCBI Taxonomy" id="5098"/>
    <lineage>
        <taxon>Eukaryota</taxon>
        <taxon>Fungi</taxon>
        <taxon>Dikarya</taxon>
        <taxon>Ascomycota</taxon>
        <taxon>Pezizomycotina</taxon>
        <taxon>Eurotiomycetes</taxon>
        <taxon>Eurotiomycetidae</taxon>
        <taxon>Eurotiales</taxon>
        <taxon>Aspergillaceae</taxon>
        <taxon>Monascus</taxon>
    </lineage>
</organism>
<evidence type="ECO:0000313" key="2">
    <source>
        <dbReference type="EMBL" id="TQB69690.1"/>
    </source>
</evidence>
<gene>
    <name evidence="2" type="ORF">MPDQ_001555</name>
</gene>
<dbReference type="Proteomes" id="UP000319663">
    <property type="component" value="Unassembled WGS sequence"/>
</dbReference>
<evidence type="ECO:0000313" key="3">
    <source>
        <dbReference type="Proteomes" id="UP000319663"/>
    </source>
</evidence>
<proteinExistence type="predicted"/>
<evidence type="ECO:0000256" key="1">
    <source>
        <dbReference type="SAM" id="MobiDB-lite"/>
    </source>
</evidence>
<name>A0A507QRQ4_MONPU</name>
<reference evidence="2 3" key="1">
    <citation type="submission" date="2019-06" db="EMBL/GenBank/DDBJ databases">
        <title>Wine fermentation using esterase from Monascus purpureus.</title>
        <authorList>
            <person name="Geng C."/>
            <person name="Zhang Y."/>
        </authorList>
    </citation>
    <scope>NUCLEOTIDE SEQUENCE [LARGE SCALE GENOMIC DNA]</scope>
    <source>
        <strain evidence="2">HQ1</strain>
    </source>
</reference>
<protein>
    <submittedName>
        <fullName evidence="2">Uncharacterized protein</fullName>
    </submittedName>
</protein>
<feature type="compositionally biased region" description="Polar residues" evidence="1">
    <location>
        <begin position="13"/>
        <end position="31"/>
    </location>
</feature>